<comment type="caution">
    <text evidence="2">The sequence shown here is derived from an EMBL/GenBank/DDBJ whole genome shotgun (WGS) entry which is preliminary data.</text>
</comment>
<evidence type="ECO:0000313" key="3">
    <source>
        <dbReference type="Proteomes" id="UP000219020"/>
    </source>
</evidence>
<dbReference type="Proteomes" id="UP000219020">
    <property type="component" value="Unassembled WGS sequence"/>
</dbReference>
<organism evidence="2 3">
    <name type="scientific">Candidatus Enterovibrio escicola</name>
    <dbReference type="NCBI Taxonomy" id="1927127"/>
    <lineage>
        <taxon>Bacteria</taxon>
        <taxon>Pseudomonadati</taxon>
        <taxon>Pseudomonadota</taxon>
        <taxon>Gammaproteobacteria</taxon>
        <taxon>Vibrionales</taxon>
        <taxon>Vibrionaceae</taxon>
        <taxon>Enterovibrio</taxon>
    </lineage>
</organism>
<accession>A0A2A5T4P7</accession>
<reference evidence="3" key="1">
    <citation type="submission" date="2017-04" db="EMBL/GenBank/DDBJ databases">
        <title>Genome evolution of the luminous symbionts of deep sea anglerfish.</title>
        <authorList>
            <person name="Hendry T.A."/>
        </authorList>
    </citation>
    <scope>NUCLEOTIDE SEQUENCE [LARGE SCALE GENOMIC DNA]</scope>
</reference>
<keyword evidence="1" id="KW-0812">Transmembrane</keyword>
<keyword evidence="1" id="KW-0472">Membrane</keyword>
<proteinExistence type="predicted"/>
<sequence>MAIDNHCLLSVSLELCEMLKQGLNLGFYSLSLTTITAVSLVLSVY</sequence>
<dbReference type="AlphaFoldDB" id="A0A2A5T4P7"/>
<protein>
    <submittedName>
        <fullName evidence="2">Uncharacterized protein</fullName>
    </submittedName>
</protein>
<keyword evidence="3" id="KW-1185">Reference proteome</keyword>
<evidence type="ECO:0000313" key="2">
    <source>
        <dbReference type="EMBL" id="PCS23147.1"/>
    </source>
</evidence>
<feature type="transmembrane region" description="Helical" evidence="1">
    <location>
        <begin position="25"/>
        <end position="44"/>
    </location>
</feature>
<gene>
    <name evidence="2" type="ORF">BTN49_1143</name>
</gene>
<name>A0A2A5T4P7_9GAMM</name>
<evidence type="ECO:0000256" key="1">
    <source>
        <dbReference type="SAM" id="Phobius"/>
    </source>
</evidence>
<keyword evidence="1" id="KW-1133">Transmembrane helix</keyword>
<dbReference type="EMBL" id="NBYY01000011">
    <property type="protein sequence ID" value="PCS23147.1"/>
    <property type="molecule type" value="Genomic_DNA"/>
</dbReference>